<dbReference type="SMART" id="SM00220">
    <property type="entry name" value="S_TKc"/>
    <property type="match status" value="1"/>
</dbReference>
<dbReference type="PANTHER" id="PTHR43289">
    <property type="entry name" value="MITOGEN-ACTIVATED PROTEIN KINASE KINASE KINASE 20-RELATED"/>
    <property type="match status" value="1"/>
</dbReference>
<comment type="caution">
    <text evidence="6">The sequence shown here is derived from an EMBL/GenBank/DDBJ whole genome shotgun (WGS) entry which is preliminary data.</text>
</comment>
<accession>A0ABQ5KQ46</accession>
<dbReference type="Gene3D" id="1.10.510.10">
    <property type="entry name" value="Transferase(Phosphotransferase) domain 1"/>
    <property type="match status" value="1"/>
</dbReference>
<evidence type="ECO:0000256" key="3">
    <source>
        <dbReference type="ARBA" id="ARBA00022777"/>
    </source>
</evidence>
<dbReference type="CDD" id="cd14014">
    <property type="entry name" value="STKc_PknB_like"/>
    <property type="match status" value="1"/>
</dbReference>
<reference evidence="6" key="1">
    <citation type="submission" date="2022-03" db="EMBL/GenBank/DDBJ databases">
        <title>Draft genome sequence of Aduncisulcus paluster, a free-living microaerophilic Fornicata.</title>
        <authorList>
            <person name="Yuyama I."/>
            <person name="Kume K."/>
            <person name="Tamura T."/>
            <person name="Inagaki Y."/>
            <person name="Hashimoto T."/>
        </authorList>
    </citation>
    <scope>NUCLEOTIDE SEQUENCE</scope>
    <source>
        <strain evidence="6">NY0171</strain>
    </source>
</reference>
<dbReference type="Proteomes" id="UP001057375">
    <property type="component" value="Unassembled WGS sequence"/>
</dbReference>
<dbReference type="InterPro" id="IPR000719">
    <property type="entry name" value="Prot_kinase_dom"/>
</dbReference>
<keyword evidence="4" id="KW-0067">ATP-binding</keyword>
<evidence type="ECO:0000256" key="1">
    <source>
        <dbReference type="ARBA" id="ARBA00022679"/>
    </source>
</evidence>
<name>A0ABQ5KQ46_9EUKA</name>
<dbReference type="InterPro" id="IPR008271">
    <property type="entry name" value="Ser/Thr_kinase_AS"/>
</dbReference>
<gene>
    <name evidence="6" type="ORF">ADUPG1_002838</name>
</gene>
<dbReference type="EMBL" id="BQXS01003546">
    <property type="protein sequence ID" value="GKT34601.1"/>
    <property type="molecule type" value="Genomic_DNA"/>
</dbReference>
<feature type="domain" description="Protein kinase" evidence="5">
    <location>
        <begin position="1"/>
        <end position="192"/>
    </location>
</feature>
<keyword evidence="3 6" id="KW-0418">Kinase</keyword>
<sequence length="192" mass="21242">GKDGDVRYIVMELVRGVTLKKYIKGHDGFIPNDEIIEIAKQIALGLEHAHANRIIHRDIKPHNILINEDGIVKVADFGIARAVTSSTIVTTKEAIGSVHYSSPEQARGGFVDEKSDIYSLGILIYELATKKLPFDGDVPVSVAMKHLKEKVVEPSHINGEIGKGLESVILKAIQKDPNNRYRTARELIDDLE</sequence>
<dbReference type="Pfam" id="PF00069">
    <property type="entry name" value="Pkinase"/>
    <property type="match status" value="1"/>
</dbReference>
<keyword evidence="7" id="KW-1185">Reference proteome</keyword>
<organism evidence="6 7">
    <name type="scientific">Aduncisulcus paluster</name>
    <dbReference type="NCBI Taxonomy" id="2918883"/>
    <lineage>
        <taxon>Eukaryota</taxon>
        <taxon>Metamonada</taxon>
        <taxon>Carpediemonas-like organisms</taxon>
        <taxon>Aduncisulcus</taxon>
    </lineage>
</organism>
<dbReference type="GO" id="GO:0016301">
    <property type="term" value="F:kinase activity"/>
    <property type="evidence" value="ECO:0007669"/>
    <property type="project" value="UniProtKB-KW"/>
</dbReference>
<evidence type="ECO:0000313" key="7">
    <source>
        <dbReference type="Proteomes" id="UP001057375"/>
    </source>
</evidence>
<evidence type="ECO:0000259" key="5">
    <source>
        <dbReference type="PROSITE" id="PS50011"/>
    </source>
</evidence>
<feature type="non-terminal residue" evidence="6">
    <location>
        <position position="192"/>
    </location>
</feature>
<evidence type="ECO:0000256" key="4">
    <source>
        <dbReference type="ARBA" id="ARBA00022840"/>
    </source>
</evidence>
<dbReference type="PANTHER" id="PTHR43289:SF34">
    <property type="entry name" value="SERINE_THREONINE-PROTEIN KINASE YBDM-RELATED"/>
    <property type="match status" value="1"/>
</dbReference>
<feature type="non-terminal residue" evidence="6">
    <location>
        <position position="1"/>
    </location>
</feature>
<evidence type="ECO:0000313" key="6">
    <source>
        <dbReference type="EMBL" id="GKT34601.1"/>
    </source>
</evidence>
<proteinExistence type="predicted"/>
<dbReference type="PROSITE" id="PS50011">
    <property type="entry name" value="PROTEIN_KINASE_DOM"/>
    <property type="match status" value="1"/>
</dbReference>
<dbReference type="PROSITE" id="PS00108">
    <property type="entry name" value="PROTEIN_KINASE_ST"/>
    <property type="match status" value="1"/>
</dbReference>
<dbReference type="InterPro" id="IPR011009">
    <property type="entry name" value="Kinase-like_dom_sf"/>
</dbReference>
<keyword evidence="1" id="KW-0808">Transferase</keyword>
<dbReference type="SUPFAM" id="SSF56112">
    <property type="entry name" value="Protein kinase-like (PK-like)"/>
    <property type="match status" value="1"/>
</dbReference>
<protein>
    <submittedName>
        <fullName evidence="6">Stk1 family PASTA domain-containing Ser/Thr kinase</fullName>
    </submittedName>
</protein>
<keyword evidence="2" id="KW-0547">Nucleotide-binding</keyword>
<evidence type="ECO:0000256" key="2">
    <source>
        <dbReference type="ARBA" id="ARBA00022741"/>
    </source>
</evidence>